<dbReference type="EMBL" id="CH482231">
    <property type="protein sequence ID" value="EDW49585.1"/>
    <property type="molecule type" value="Genomic_DNA"/>
</dbReference>
<reference evidence="2 3" key="1">
    <citation type="journal article" date="2007" name="Nature">
        <title>Evolution of genes and genomes on the Drosophila phylogeny.</title>
        <authorList>
            <consortium name="Drosophila 12 Genomes Consortium"/>
            <person name="Clark A.G."/>
            <person name="Eisen M.B."/>
            <person name="Smith D.R."/>
            <person name="Bergman C.M."/>
            <person name="Oliver B."/>
            <person name="Markow T.A."/>
            <person name="Kaufman T.C."/>
            <person name="Kellis M."/>
            <person name="Gelbart W."/>
            <person name="Iyer V.N."/>
            <person name="Pollard D.A."/>
            <person name="Sackton T.B."/>
            <person name="Larracuente A.M."/>
            <person name="Singh N.D."/>
            <person name="Abad J.P."/>
            <person name="Abt D.N."/>
            <person name="Adryan B."/>
            <person name="Aguade M."/>
            <person name="Akashi H."/>
            <person name="Anderson W.W."/>
            <person name="Aquadro C.F."/>
            <person name="Ardell D.H."/>
            <person name="Arguello R."/>
            <person name="Artieri C.G."/>
            <person name="Barbash D.A."/>
            <person name="Barker D."/>
            <person name="Barsanti P."/>
            <person name="Batterham P."/>
            <person name="Batzoglou S."/>
            <person name="Begun D."/>
            <person name="Bhutkar A."/>
            <person name="Blanco E."/>
            <person name="Bosak S.A."/>
            <person name="Bradley R.K."/>
            <person name="Brand A.D."/>
            <person name="Brent M.R."/>
            <person name="Brooks A.N."/>
            <person name="Brown R.H."/>
            <person name="Butlin R.K."/>
            <person name="Caggese C."/>
            <person name="Calvi B.R."/>
            <person name="Bernardo de Carvalho A."/>
            <person name="Caspi A."/>
            <person name="Castrezana S."/>
            <person name="Celniker S.E."/>
            <person name="Chang J.L."/>
            <person name="Chapple C."/>
            <person name="Chatterji S."/>
            <person name="Chinwalla A."/>
            <person name="Civetta A."/>
            <person name="Clifton S.W."/>
            <person name="Comeron J.M."/>
            <person name="Costello J.C."/>
            <person name="Coyne J.A."/>
            <person name="Daub J."/>
            <person name="David R.G."/>
            <person name="Delcher A.L."/>
            <person name="Delehaunty K."/>
            <person name="Do C.B."/>
            <person name="Ebling H."/>
            <person name="Edwards K."/>
            <person name="Eickbush T."/>
            <person name="Evans J.D."/>
            <person name="Filipski A."/>
            <person name="Findeiss S."/>
            <person name="Freyhult E."/>
            <person name="Fulton L."/>
            <person name="Fulton R."/>
            <person name="Garcia A.C."/>
            <person name="Gardiner A."/>
            <person name="Garfield D.A."/>
            <person name="Garvin B.E."/>
            <person name="Gibson G."/>
            <person name="Gilbert D."/>
            <person name="Gnerre S."/>
            <person name="Godfrey J."/>
            <person name="Good R."/>
            <person name="Gotea V."/>
            <person name="Gravely B."/>
            <person name="Greenberg A.J."/>
            <person name="Griffiths-Jones S."/>
            <person name="Gross S."/>
            <person name="Guigo R."/>
            <person name="Gustafson E.A."/>
            <person name="Haerty W."/>
            <person name="Hahn M.W."/>
            <person name="Halligan D.L."/>
            <person name="Halpern A.L."/>
            <person name="Halter G.M."/>
            <person name="Han M.V."/>
            <person name="Heger A."/>
            <person name="Hillier L."/>
            <person name="Hinrichs A.S."/>
            <person name="Holmes I."/>
            <person name="Hoskins R.A."/>
            <person name="Hubisz M.J."/>
            <person name="Hultmark D."/>
            <person name="Huntley M.A."/>
            <person name="Jaffe D.B."/>
            <person name="Jagadeeshan S."/>
            <person name="Jeck W.R."/>
            <person name="Johnson J."/>
            <person name="Jones C.D."/>
            <person name="Jordan W.C."/>
            <person name="Karpen G.H."/>
            <person name="Kataoka E."/>
            <person name="Keightley P.D."/>
            <person name="Kheradpour P."/>
            <person name="Kirkness E.F."/>
            <person name="Koerich L.B."/>
            <person name="Kristiansen K."/>
            <person name="Kudrna D."/>
            <person name="Kulathinal R.J."/>
            <person name="Kumar S."/>
            <person name="Kwok R."/>
            <person name="Lander E."/>
            <person name="Langley C.H."/>
            <person name="Lapoint R."/>
            <person name="Lazzaro B.P."/>
            <person name="Lee S.J."/>
            <person name="Levesque L."/>
            <person name="Li R."/>
            <person name="Lin C.F."/>
            <person name="Lin M.F."/>
            <person name="Lindblad-Toh K."/>
            <person name="Llopart A."/>
            <person name="Long M."/>
            <person name="Low L."/>
            <person name="Lozovsky E."/>
            <person name="Lu J."/>
            <person name="Luo M."/>
            <person name="Machado C.A."/>
            <person name="Makalowski W."/>
            <person name="Marzo M."/>
            <person name="Matsuda M."/>
            <person name="Matzkin L."/>
            <person name="McAllister B."/>
            <person name="McBride C.S."/>
            <person name="McKernan B."/>
            <person name="McKernan K."/>
            <person name="Mendez-Lago M."/>
            <person name="Minx P."/>
            <person name="Mollenhauer M.U."/>
            <person name="Montooth K."/>
            <person name="Mount S.M."/>
            <person name="Mu X."/>
            <person name="Myers E."/>
            <person name="Negre B."/>
            <person name="Newfeld S."/>
            <person name="Nielsen R."/>
            <person name="Noor M.A."/>
            <person name="O'Grady P."/>
            <person name="Pachter L."/>
            <person name="Papaceit M."/>
            <person name="Parisi M.J."/>
            <person name="Parisi M."/>
            <person name="Parts L."/>
            <person name="Pedersen J.S."/>
            <person name="Pesole G."/>
            <person name="Phillippy A.M."/>
            <person name="Ponting C.P."/>
            <person name="Pop M."/>
            <person name="Porcelli D."/>
            <person name="Powell J.R."/>
            <person name="Prohaska S."/>
            <person name="Pruitt K."/>
            <person name="Puig M."/>
            <person name="Quesneville H."/>
            <person name="Ram K.R."/>
            <person name="Rand D."/>
            <person name="Rasmussen M.D."/>
            <person name="Reed L.K."/>
            <person name="Reenan R."/>
            <person name="Reily A."/>
            <person name="Remington K.A."/>
            <person name="Rieger T.T."/>
            <person name="Ritchie M.G."/>
            <person name="Robin C."/>
            <person name="Rogers Y.H."/>
            <person name="Rohde C."/>
            <person name="Rozas J."/>
            <person name="Rubenfield M.J."/>
            <person name="Ruiz A."/>
            <person name="Russo S."/>
            <person name="Salzberg S.L."/>
            <person name="Sanchez-Gracia A."/>
            <person name="Saranga D.J."/>
            <person name="Sato H."/>
            <person name="Schaeffer S.W."/>
            <person name="Schatz M.C."/>
            <person name="Schlenke T."/>
            <person name="Schwartz R."/>
            <person name="Segarra C."/>
            <person name="Singh R.S."/>
            <person name="Sirot L."/>
            <person name="Sirota M."/>
            <person name="Sisneros N.B."/>
            <person name="Smith C.D."/>
            <person name="Smith T.F."/>
            <person name="Spieth J."/>
            <person name="Stage D.E."/>
            <person name="Stark A."/>
            <person name="Stephan W."/>
            <person name="Strausberg R.L."/>
            <person name="Strempel S."/>
            <person name="Sturgill D."/>
            <person name="Sutton G."/>
            <person name="Sutton G.G."/>
            <person name="Tao W."/>
            <person name="Teichmann S."/>
            <person name="Tobari Y.N."/>
            <person name="Tomimura Y."/>
            <person name="Tsolas J.M."/>
            <person name="Valente V.L."/>
            <person name="Venter E."/>
            <person name="Venter J.C."/>
            <person name="Vicario S."/>
            <person name="Vieira F.G."/>
            <person name="Vilella A.J."/>
            <person name="Villasante A."/>
            <person name="Walenz B."/>
            <person name="Wang J."/>
            <person name="Wasserman M."/>
            <person name="Watts T."/>
            <person name="Wilson D."/>
            <person name="Wilson R.K."/>
            <person name="Wing R.A."/>
            <person name="Wolfner M.F."/>
            <person name="Wong A."/>
            <person name="Wong G.K."/>
            <person name="Wu C.I."/>
            <person name="Wu G."/>
            <person name="Yamamoto D."/>
            <person name="Yang H.P."/>
            <person name="Yang S.P."/>
            <person name="Yorke J.A."/>
            <person name="Yoshida K."/>
            <person name="Zdobnov E."/>
            <person name="Zhang P."/>
            <person name="Zhang Y."/>
            <person name="Zimin A.V."/>
            <person name="Baldwin J."/>
            <person name="Abdouelleil A."/>
            <person name="Abdulkadir J."/>
            <person name="Abebe A."/>
            <person name="Abera B."/>
            <person name="Abreu J."/>
            <person name="Acer S.C."/>
            <person name="Aftuck L."/>
            <person name="Alexander A."/>
            <person name="An P."/>
            <person name="Anderson E."/>
            <person name="Anderson S."/>
            <person name="Arachi H."/>
            <person name="Azer M."/>
            <person name="Bachantsang P."/>
            <person name="Barry A."/>
            <person name="Bayul T."/>
            <person name="Berlin A."/>
            <person name="Bessette D."/>
            <person name="Bloom T."/>
            <person name="Blye J."/>
            <person name="Boguslavskiy L."/>
            <person name="Bonnet C."/>
            <person name="Boukhgalter B."/>
            <person name="Bourzgui I."/>
            <person name="Brown A."/>
            <person name="Cahill P."/>
            <person name="Channer S."/>
            <person name="Cheshatsang Y."/>
            <person name="Chuda L."/>
            <person name="Citroen M."/>
            <person name="Collymore A."/>
            <person name="Cooke P."/>
            <person name="Costello M."/>
            <person name="D'Aco K."/>
            <person name="Daza R."/>
            <person name="De Haan G."/>
            <person name="DeGray S."/>
            <person name="DeMaso C."/>
            <person name="Dhargay N."/>
            <person name="Dooley K."/>
            <person name="Dooley E."/>
            <person name="Doricent M."/>
            <person name="Dorje P."/>
            <person name="Dorjee K."/>
            <person name="Dupes A."/>
            <person name="Elong R."/>
            <person name="Falk J."/>
            <person name="Farina A."/>
            <person name="Faro S."/>
            <person name="Ferguson D."/>
            <person name="Fisher S."/>
            <person name="Foley C.D."/>
            <person name="Franke A."/>
            <person name="Friedrich D."/>
            <person name="Gadbois L."/>
            <person name="Gearin G."/>
            <person name="Gearin C.R."/>
            <person name="Giannoukos G."/>
            <person name="Goode T."/>
            <person name="Graham J."/>
            <person name="Grandbois E."/>
            <person name="Grewal S."/>
            <person name="Gyaltsen K."/>
            <person name="Hafez N."/>
            <person name="Hagos B."/>
            <person name="Hall J."/>
            <person name="Henson C."/>
            <person name="Hollinger A."/>
            <person name="Honan T."/>
            <person name="Huard M.D."/>
            <person name="Hughes L."/>
            <person name="Hurhula B."/>
            <person name="Husby M.E."/>
            <person name="Kamat A."/>
            <person name="Kanga B."/>
            <person name="Kashin S."/>
            <person name="Khazanovich D."/>
            <person name="Kisner P."/>
            <person name="Lance K."/>
            <person name="Lara M."/>
            <person name="Lee W."/>
            <person name="Lennon N."/>
            <person name="Letendre F."/>
            <person name="LeVine R."/>
            <person name="Lipovsky A."/>
            <person name="Liu X."/>
            <person name="Liu J."/>
            <person name="Liu S."/>
            <person name="Lokyitsang T."/>
            <person name="Lokyitsang Y."/>
            <person name="Lubonja R."/>
            <person name="Lui A."/>
            <person name="MacDonald P."/>
            <person name="Magnisalis V."/>
            <person name="Maru K."/>
            <person name="Matthews C."/>
            <person name="McCusker W."/>
            <person name="McDonough S."/>
            <person name="Mehta T."/>
            <person name="Meldrim J."/>
            <person name="Meneus L."/>
            <person name="Mihai O."/>
            <person name="Mihalev A."/>
            <person name="Mihova T."/>
            <person name="Mittelman R."/>
            <person name="Mlenga V."/>
            <person name="Montmayeur A."/>
            <person name="Mulrain L."/>
            <person name="Navidi A."/>
            <person name="Naylor J."/>
            <person name="Negash T."/>
            <person name="Nguyen T."/>
            <person name="Nguyen N."/>
            <person name="Nicol R."/>
            <person name="Norbu C."/>
            <person name="Norbu N."/>
            <person name="Novod N."/>
            <person name="O'Neill B."/>
            <person name="Osman S."/>
            <person name="Markiewicz E."/>
            <person name="Oyono O.L."/>
            <person name="Patti C."/>
            <person name="Phunkhang P."/>
            <person name="Pierre F."/>
            <person name="Priest M."/>
            <person name="Raghuraman S."/>
            <person name="Rege F."/>
            <person name="Reyes R."/>
            <person name="Rise C."/>
            <person name="Rogov P."/>
            <person name="Ross K."/>
            <person name="Ryan E."/>
            <person name="Settipalli S."/>
            <person name="Shea T."/>
            <person name="Sherpa N."/>
            <person name="Shi L."/>
            <person name="Shih D."/>
            <person name="Sparrow T."/>
            <person name="Spaulding J."/>
            <person name="Stalker J."/>
            <person name="Stange-Thomann N."/>
            <person name="Stavropoulos S."/>
            <person name="Stone C."/>
            <person name="Strader C."/>
            <person name="Tesfaye S."/>
            <person name="Thomson T."/>
            <person name="Thoulutsang Y."/>
            <person name="Thoulutsang D."/>
            <person name="Topham K."/>
            <person name="Topping I."/>
            <person name="Tsamla T."/>
            <person name="Vassiliev H."/>
            <person name="Vo A."/>
            <person name="Wangchuk T."/>
            <person name="Wangdi T."/>
            <person name="Weiand M."/>
            <person name="Wilkinson J."/>
            <person name="Wilson A."/>
            <person name="Yadav S."/>
            <person name="Young G."/>
            <person name="Yu Q."/>
            <person name="Zembek L."/>
            <person name="Zhong D."/>
            <person name="Zimmer A."/>
            <person name="Zwirko Z."/>
            <person name="Jaffe D.B."/>
            <person name="Alvarez P."/>
            <person name="Brockman W."/>
            <person name="Butler J."/>
            <person name="Chin C."/>
            <person name="Gnerre S."/>
            <person name="Grabherr M."/>
            <person name="Kleber M."/>
            <person name="Mauceli E."/>
            <person name="MacCallum I."/>
        </authorList>
    </citation>
    <scope>NUCLEOTIDE SEQUENCE [LARGE SCALE GENOMIC DNA]</scope>
    <source>
        <strain evidence="3">Rob3c / Tucson 14021-0248.25</strain>
    </source>
</reference>
<dbReference type="HOGENOM" id="CLU_1333190_0_0_1"/>
<protein>
    <submittedName>
        <fullName evidence="2">GM12996</fullName>
    </submittedName>
</protein>
<evidence type="ECO:0000313" key="2">
    <source>
        <dbReference type="EMBL" id="EDW49585.1"/>
    </source>
</evidence>
<organism evidence="3">
    <name type="scientific">Drosophila sechellia</name>
    <name type="common">Fruit fly</name>
    <dbReference type="NCBI Taxonomy" id="7238"/>
    <lineage>
        <taxon>Eukaryota</taxon>
        <taxon>Metazoa</taxon>
        <taxon>Ecdysozoa</taxon>
        <taxon>Arthropoda</taxon>
        <taxon>Hexapoda</taxon>
        <taxon>Insecta</taxon>
        <taxon>Pterygota</taxon>
        <taxon>Neoptera</taxon>
        <taxon>Endopterygota</taxon>
        <taxon>Diptera</taxon>
        <taxon>Brachycera</taxon>
        <taxon>Muscomorpha</taxon>
        <taxon>Ephydroidea</taxon>
        <taxon>Drosophilidae</taxon>
        <taxon>Drosophila</taxon>
        <taxon>Sophophora</taxon>
    </lineage>
</organism>
<dbReference type="GO" id="GO:0043015">
    <property type="term" value="F:gamma-tubulin binding"/>
    <property type="evidence" value="ECO:0007669"/>
    <property type="project" value="EnsemblMetazoa"/>
</dbReference>
<dbReference type="GO" id="GO:0007058">
    <property type="term" value="P:spindle assembly involved in female meiosis II"/>
    <property type="evidence" value="ECO:0007669"/>
    <property type="project" value="EnsemblMetazoa"/>
</dbReference>
<evidence type="ECO:0000313" key="3">
    <source>
        <dbReference type="Proteomes" id="UP000001292"/>
    </source>
</evidence>
<proteinExistence type="predicted"/>
<dbReference type="GO" id="GO:0000931">
    <property type="term" value="C:gamma-tubulin ring complex"/>
    <property type="evidence" value="ECO:0007669"/>
    <property type="project" value="EnsemblMetazoa"/>
</dbReference>
<dbReference type="GO" id="GO:0045450">
    <property type="term" value="P:bicoid mRNA localization"/>
    <property type="evidence" value="ECO:0007669"/>
    <property type="project" value="EnsemblMetazoa"/>
</dbReference>
<sequence>MAPPVQKGKLRNHSDKTSTEVNCAINENVRKLVRSLSEPGTSQKKLRQMEDTALKIIANQRRSWDPTTTDMEVKRNLDDLAERFRAEGMASLGDTIKDLAIRYLAMDENQQQFDPNRGWSMLELLFCIADRPVQKIRRNRELMEQLRLSIINSMEAAEREPHLQEQAKLEATRNTSETDEDWPALLAEDFLDPPEDDSSDSLSVSI</sequence>
<dbReference type="GO" id="GO:0007112">
    <property type="term" value="P:male meiosis cytokinesis"/>
    <property type="evidence" value="ECO:0007669"/>
    <property type="project" value="EnsemblMetazoa"/>
</dbReference>
<dbReference type="STRING" id="7238.B4ING7"/>
<name>B4ING7_DROSE</name>
<dbReference type="GO" id="GO:0090221">
    <property type="term" value="P:mitotic spindle-templated microtubule nucleation"/>
    <property type="evidence" value="ECO:0007669"/>
    <property type="project" value="EnsemblMetazoa"/>
</dbReference>
<feature type="region of interest" description="Disordered" evidence="1">
    <location>
        <begin position="157"/>
        <end position="183"/>
    </location>
</feature>
<gene>
    <name evidence="2" type="primary">Dsec\GM12996</name>
    <name evidence="2" type="ORF">Dsec_GM12996</name>
</gene>
<dbReference type="AlphaFoldDB" id="B4ING7"/>
<dbReference type="CDD" id="cd22572">
    <property type="entry name" value="GCP5_NTD"/>
    <property type="match status" value="1"/>
</dbReference>
<accession>B4ING7</accession>
<dbReference type="Proteomes" id="UP000001292">
    <property type="component" value="Unassembled WGS sequence"/>
</dbReference>
<dbReference type="GO" id="GO:0000278">
    <property type="term" value="P:mitotic cell cycle"/>
    <property type="evidence" value="ECO:0007669"/>
    <property type="project" value="EnsemblMetazoa"/>
</dbReference>
<dbReference type="GO" id="GO:0005813">
    <property type="term" value="C:centrosome"/>
    <property type="evidence" value="ECO:0007669"/>
    <property type="project" value="EnsemblMetazoa"/>
</dbReference>
<keyword evidence="3" id="KW-1185">Reference proteome</keyword>
<dbReference type="InterPro" id="IPR059169">
    <property type="entry name" value="GCP5_N_ext"/>
</dbReference>
<feature type="compositionally biased region" description="Basic and acidic residues" evidence="1">
    <location>
        <begin position="157"/>
        <end position="171"/>
    </location>
</feature>
<evidence type="ECO:0000256" key="1">
    <source>
        <dbReference type="SAM" id="MobiDB-lite"/>
    </source>
</evidence>